<feature type="binding site" evidence="10">
    <location>
        <position position="137"/>
    </location>
    <ligand>
        <name>ATP</name>
        <dbReference type="ChEBI" id="CHEBI:30616"/>
    </ligand>
</feature>
<evidence type="ECO:0000256" key="8">
    <source>
        <dbReference type="ARBA" id="ARBA00022989"/>
    </source>
</evidence>
<comment type="similarity">
    <text evidence="11">Belongs to the protein kinase superfamily.</text>
</comment>
<keyword evidence="11" id="KW-0723">Serine/threonine-protein kinase</keyword>
<dbReference type="PROSITE" id="PS50011">
    <property type="entry name" value="PROTEIN_KINASE_DOM"/>
    <property type="match status" value="1"/>
</dbReference>
<evidence type="ECO:0000256" key="1">
    <source>
        <dbReference type="ARBA" id="ARBA00004167"/>
    </source>
</evidence>
<protein>
    <submittedName>
        <fullName evidence="14">Receptor-like protein kinase</fullName>
    </submittedName>
</protein>
<dbReference type="GO" id="GO:0005524">
    <property type="term" value="F:ATP binding"/>
    <property type="evidence" value="ECO:0007669"/>
    <property type="project" value="UniProtKB-UniRule"/>
</dbReference>
<feature type="transmembrane region" description="Helical" evidence="12">
    <location>
        <begin position="12"/>
        <end position="32"/>
    </location>
</feature>
<dbReference type="PANTHER" id="PTHR47974:SF9">
    <property type="entry name" value="RECEPTOR-LIKE SERINE_THREONINE-PROTEIN KINASE"/>
    <property type="match status" value="1"/>
</dbReference>
<dbReference type="InterPro" id="IPR008271">
    <property type="entry name" value="Ser/Thr_kinase_AS"/>
</dbReference>
<proteinExistence type="inferred from homology"/>
<dbReference type="PROSITE" id="PS00107">
    <property type="entry name" value="PROTEIN_KINASE_ATP"/>
    <property type="match status" value="1"/>
</dbReference>
<dbReference type="SUPFAM" id="SSF56112">
    <property type="entry name" value="Protein kinase-like (PK-like)"/>
    <property type="match status" value="1"/>
</dbReference>
<dbReference type="PANTHER" id="PTHR47974">
    <property type="entry name" value="OS07G0415500 PROTEIN"/>
    <property type="match status" value="1"/>
</dbReference>
<reference evidence="14" key="2">
    <citation type="submission" date="2023-06" db="EMBL/GenBank/DDBJ databases">
        <authorList>
            <person name="Ma L."/>
            <person name="Liu K.-W."/>
            <person name="Li Z."/>
            <person name="Hsiao Y.-Y."/>
            <person name="Qi Y."/>
            <person name="Fu T."/>
            <person name="Tang G."/>
            <person name="Zhang D."/>
            <person name="Sun W.-H."/>
            <person name="Liu D.-K."/>
            <person name="Li Y."/>
            <person name="Chen G.-Z."/>
            <person name="Liu X.-D."/>
            <person name="Liao X.-Y."/>
            <person name="Jiang Y.-T."/>
            <person name="Yu X."/>
            <person name="Hao Y."/>
            <person name="Huang J."/>
            <person name="Zhao X.-W."/>
            <person name="Ke S."/>
            <person name="Chen Y.-Y."/>
            <person name="Wu W.-L."/>
            <person name="Hsu J.-L."/>
            <person name="Lin Y.-F."/>
            <person name="Huang M.-D."/>
            <person name="Li C.-Y."/>
            <person name="Huang L."/>
            <person name="Wang Z.-W."/>
            <person name="Zhao X."/>
            <person name="Zhong W.-Y."/>
            <person name="Peng D.-H."/>
            <person name="Ahmad S."/>
            <person name="Lan S."/>
            <person name="Zhang J.-S."/>
            <person name="Tsai W.-C."/>
            <person name="Van De Peer Y."/>
            <person name="Liu Z.-J."/>
        </authorList>
    </citation>
    <scope>NUCLEOTIDE SEQUENCE</scope>
    <source>
        <strain evidence="14">CP</strain>
        <tissue evidence="14">Leaves</tissue>
    </source>
</reference>
<dbReference type="FunFam" id="3.30.200.20:FF:000483">
    <property type="entry name" value="Putative receptor-like protein kinase"/>
    <property type="match status" value="1"/>
</dbReference>
<keyword evidence="14" id="KW-0675">Receptor</keyword>
<dbReference type="FunFam" id="1.10.510.10:FF:000537">
    <property type="entry name" value="Putative receptor-like protein kinase"/>
    <property type="match status" value="1"/>
</dbReference>
<evidence type="ECO:0000256" key="3">
    <source>
        <dbReference type="ARBA" id="ARBA00022692"/>
    </source>
</evidence>
<keyword evidence="6 14" id="KW-0418">Kinase</keyword>
<dbReference type="InterPro" id="IPR011009">
    <property type="entry name" value="Kinase-like_dom_sf"/>
</dbReference>
<evidence type="ECO:0000256" key="10">
    <source>
        <dbReference type="PROSITE-ProRule" id="PRU10141"/>
    </source>
</evidence>
<sequence>MEPKKSKILASISLTLLVLLSLVVLYLCIGVSKTFFLVASLDSALVALAIAWAFFGARAAADVFSRRASLERRRTVSQGERLRSEYSFLRKVAGLPARFGYEELEVATDGFRAVIGRGSSASVFKGLLEDGTPVAVKRIEGSEYAEREFRSEVAAIAAVQHVNLARLLGYCLLPRGGYRYLVYEFVHNGSLDNWIFPRHRRAHDGADDNDDDSASAQCLPWALRRRVAIDVARALAYLHHDCRSRVLHLDVKPENILLDEDFRARVTDFGLSKLMSRDASRIVTTVRGTRGYLAPEWLLDSGISEKSDVYSFGMVLLEIVGGRRNVRVVGEDSQRRWSYFPRIVSEKAREGRLMEVVDERLLAAEEVVEEEVRVLVHVALWCIQEKAKMRPTMARVVDMLEGRAQVEPPPETEMIIVDLLSIDDDQEALSEGGGRVGREEFGGPFSSTYSYAMSAVSGR</sequence>
<comment type="caution">
    <text evidence="14">The sequence shown here is derived from an EMBL/GenBank/DDBJ whole genome shotgun (WGS) entry which is preliminary data.</text>
</comment>
<dbReference type="Proteomes" id="UP001180020">
    <property type="component" value="Unassembled WGS sequence"/>
</dbReference>
<evidence type="ECO:0000313" key="14">
    <source>
        <dbReference type="EMBL" id="KAK1312730.1"/>
    </source>
</evidence>
<dbReference type="Pfam" id="PF00069">
    <property type="entry name" value="Pkinase"/>
    <property type="match status" value="1"/>
</dbReference>
<keyword evidence="7 10" id="KW-0067">ATP-binding</keyword>
<evidence type="ECO:0000313" key="15">
    <source>
        <dbReference type="Proteomes" id="UP001180020"/>
    </source>
</evidence>
<dbReference type="InterPro" id="IPR017441">
    <property type="entry name" value="Protein_kinase_ATP_BS"/>
</dbReference>
<dbReference type="Gene3D" id="3.30.200.20">
    <property type="entry name" value="Phosphorylase Kinase, domain 1"/>
    <property type="match status" value="1"/>
</dbReference>
<feature type="domain" description="Protein kinase" evidence="13">
    <location>
        <begin position="109"/>
        <end position="406"/>
    </location>
</feature>
<keyword evidence="4" id="KW-0732">Signal</keyword>
<dbReference type="GO" id="GO:0016020">
    <property type="term" value="C:membrane"/>
    <property type="evidence" value="ECO:0007669"/>
    <property type="project" value="UniProtKB-SubCell"/>
</dbReference>
<dbReference type="AlphaFoldDB" id="A0AAV9EGW3"/>
<dbReference type="GO" id="GO:0004674">
    <property type="term" value="F:protein serine/threonine kinase activity"/>
    <property type="evidence" value="ECO:0007669"/>
    <property type="project" value="UniProtKB-KW"/>
</dbReference>
<dbReference type="InterPro" id="IPR000719">
    <property type="entry name" value="Prot_kinase_dom"/>
</dbReference>
<keyword evidence="2" id="KW-0808">Transferase</keyword>
<keyword evidence="5 10" id="KW-0547">Nucleotide-binding</keyword>
<dbReference type="Gene3D" id="1.10.510.10">
    <property type="entry name" value="Transferase(Phosphotransferase) domain 1"/>
    <property type="match status" value="1"/>
</dbReference>
<comment type="subcellular location">
    <subcellularLocation>
        <location evidence="1">Membrane</location>
        <topology evidence="1">Single-pass membrane protein</topology>
    </subcellularLocation>
</comment>
<evidence type="ECO:0000256" key="5">
    <source>
        <dbReference type="ARBA" id="ARBA00022741"/>
    </source>
</evidence>
<gene>
    <name evidence="14" type="ORF">QJS10_CPA07g00592</name>
</gene>
<evidence type="ECO:0000256" key="9">
    <source>
        <dbReference type="ARBA" id="ARBA00023136"/>
    </source>
</evidence>
<dbReference type="EMBL" id="JAUJYO010000007">
    <property type="protein sequence ID" value="KAK1312730.1"/>
    <property type="molecule type" value="Genomic_DNA"/>
</dbReference>
<accession>A0AAV9EGW3</accession>
<evidence type="ECO:0000256" key="6">
    <source>
        <dbReference type="ARBA" id="ARBA00022777"/>
    </source>
</evidence>
<dbReference type="SMART" id="SM00220">
    <property type="entry name" value="S_TKc"/>
    <property type="match status" value="1"/>
</dbReference>
<evidence type="ECO:0000256" key="4">
    <source>
        <dbReference type="ARBA" id="ARBA00022729"/>
    </source>
</evidence>
<evidence type="ECO:0000256" key="2">
    <source>
        <dbReference type="ARBA" id="ARBA00022679"/>
    </source>
</evidence>
<keyword evidence="3 12" id="KW-0812">Transmembrane</keyword>
<evidence type="ECO:0000256" key="7">
    <source>
        <dbReference type="ARBA" id="ARBA00022840"/>
    </source>
</evidence>
<dbReference type="PROSITE" id="PS00108">
    <property type="entry name" value="PROTEIN_KINASE_ST"/>
    <property type="match status" value="1"/>
</dbReference>
<keyword evidence="8 12" id="KW-1133">Transmembrane helix</keyword>
<keyword evidence="9 12" id="KW-0472">Membrane</keyword>
<evidence type="ECO:0000259" key="13">
    <source>
        <dbReference type="PROSITE" id="PS50011"/>
    </source>
</evidence>
<reference evidence="14" key="1">
    <citation type="journal article" date="2023" name="Nat. Commun.">
        <title>Diploid and tetraploid genomes of Acorus and the evolution of monocots.</title>
        <authorList>
            <person name="Ma L."/>
            <person name="Liu K.W."/>
            <person name="Li Z."/>
            <person name="Hsiao Y.Y."/>
            <person name="Qi Y."/>
            <person name="Fu T."/>
            <person name="Tang G.D."/>
            <person name="Zhang D."/>
            <person name="Sun W.H."/>
            <person name="Liu D.K."/>
            <person name="Li Y."/>
            <person name="Chen G.Z."/>
            <person name="Liu X.D."/>
            <person name="Liao X.Y."/>
            <person name="Jiang Y.T."/>
            <person name="Yu X."/>
            <person name="Hao Y."/>
            <person name="Huang J."/>
            <person name="Zhao X.W."/>
            <person name="Ke S."/>
            <person name="Chen Y.Y."/>
            <person name="Wu W.L."/>
            <person name="Hsu J.L."/>
            <person name="Lin Y.F."/>
            <person name="Huang M.D."/>
            <person name="Li C.Y."/>
            <person name="Huang L."/>
            <person name="Wang Z.W."/>
            <person name="Zhao X."/>
            <person name="Zhong W.Y."/>
            <person name="Peng D.H."/>
            <person name="Ahmad S."/>
            <person name="Lan S."/>
            <person name="Zhang J.S."/>
            <person name="Tsai W.C."/>
            <person name="Van de Peer Y."/>
            <person name="Liu Z.J."/>
        </authorList>
    </citation>
    <scope>NUCLEOTIDE SEQUENCE</scope>
    <source>
        <strain evidence="14">CP</strain>
    </source>
</reference>
<feature type="transmembrane region" description="Helical" evidence="12">
    <location>
        <begin position="44"/>
        <end position="64"/>
    </location>
</feature>
<evidence type="ECO:0000256" key="12">
    <source>
        <dbReference type="SAM" id="Phobius"/>
    </source>
</evidence>
<evidence type="ECO:0000256" key="11">
    <source>
        <dbReference type="RuleBase" id="RU000304"/>
    </source>
</evidence>
<keyword evidence="15" id="KW-1185">Reference proteome</keyword>
<name>A0AAV9EGW3_ACOCL</name>
<organism evidence="14 15">
    <name type="scientific">Acorus calamus</name>
    <name type="common">Sweet flag</name>
    <dbReference type="NCBI Taxonomy" id="4465"/>
    <lineage>
        <taxon>Eukaryota</taxon>
        <taxon>Viridiplantae</taxon>
        <taxon>Streptophyta</taxon>
        <taxon>Embryophyta</taxon>
        <taxon>Tracheophyta</taxon>
        <taxon>Spermatophyta</taxon>
        <taxon>Magnoliopsida</taxon>
        <taxon>Liliopsida</taxon>
        <taxon>Acoraceae</taxon>
        <taxon>Acorus</taxon>
    </lineage>
</organism>